<dbReference type="GO" id="GO:0006950">
    <property type="term" value="P:response to stress"/>
    <property type="evidence" value="ECO:0007669"/>
    <property type="project" value="TreeGrafter"/>
</dbReference>
<proteinExistence type="predicted"/>
<gene>
    <name evidence="2" type="ORF">GE300_16060</name>
</gene>
<dbReference type="SUPFAM" id="SSF46785">
    <property type="entry name" value="Winged helix' DNA-binding domain"/>
    <property type="match status" value="1"/>
</dbReference>
<organism evidence="2 3">
    <name type="scientific">Halovulum marinum</name>
    <dbReference type="NCBI Taxonomy" id="2662447"/>
    <lineage>
        <taxon>Bacteria</taxon>
        <taxon>Pseudomonadati</taxon>
        <taxon>Pseudomonadota</taxon>
        <taxon>Alphaproteobacteria</taxon>
        <taxon>Rhodobacterales</taxon>
        <taxon>Paracoccaceae</taxon>
        <taxon>Halovulum</taxon>
    </lineage>
</organism>
<dbReference type="InterPro" id="IPR000835">
    <property type="entry name" value="HTH_MarR-typ"/>
</dbReference>
<dbReference type="GO" id="GO:0003700">
    <property type="term" value="F:DNA-binding transcription factor activity"/>
    <property type="evidence" value="ECO:0007669"/>
    <property type="project" value="InterPro"/>
</dbReference>
<name>A0A6L5Z3F0_9RHOB</name>
<dbReference type="InterPro" id="IPR036390">
    <property type="entry name" value="WH_DNA-bd_sf"/>
</dbReference>
<dbReference type="Proteomes" id="UP000474957">
    <property type="component" value="Unassembled WGS sequence"/>
</dbReference>
<accession>A0A6L5Z3F0</accession>
<evidence type="ECO:0000259" key="1">
    <source>
        <dbReference type="PROSITE" id="PS50995"/>
    </source>
</evidence>
<dbReference type="SMART" id="SM00347">
    <property type="entry name" value="HTH_MARR"/>
    <property type="match status" value="1"/>
</dbReference>
<reference evidence="2 3" key="1">
    <citation type="submission" date="2019-10" db="EMBL/GenBank/DDBJ databases">
        <title>Cognatihalovulum marinum gen. nov. sp. nov., a new member of the family Rhodobacteraceae isolated from deep seawater of the Northwest Indian Ocean.</title>
        <authorList>
            <person name="Ruan C."/>
            <person name="Wang J."/>
            <person name="Zheng X."/>
            <person name="Song L."/>
            <person name="Zhu Y."/>
            <person name="Huang Y."/>
            <person name="Lu Z."/>
            <person name="Du W."/>
            <person name="Huang L."/>
            <person name="Dai X."/>
        </authorList>
    </citation>
    <scope>NUCLEOTIDE SEQUENCE [LARGE SCALE GENOMIC DNA]</scope>
    <source>
        <strain evidence="2 3">2CG4</strain>
    </source>
</reference>
<dbReference type="PANTHER" id="PTHR33164">
    <property type="entry name" value="TRANSCRIPTIONAL REGULATOR, MARR FAMILY"/>
    <property type="match status" value="1"/>
</dbReference>
<dbReference type="EMBL" id="WIND01000015">
    <property type="protein sequence ID" value="MSU91103.1"/>
    <property type="molecule type" value="Genomic_DNA"/>
</dbReference>
<dbReference type="Pfam" id="PF12802">
    <property type="entry name" value="MarR_2"/>
    <property type="match status" value="1"/>
</dbReference>
<protein>
    <submittedName>
        <fullName evidence="2">MarR family transcriptional regulator</fullName>
    </submittedName>
</protein>
<comment type="caution">
    <text evidence="2">The sequence shown here is derived from an EMBL/GenBank/DDBJ whole genome shotgun (WGS) entry which is preliminary data.</text>
</comment>
<feature type="domain" description="HTH marR-type" evidence="1">
    <location>
        <begin position="52"/>
        <end position="189"/>
    </location>
</feature>
<sequence length="195" mass="20910">MTTGSCETLTMKTQIDSQFLDAAPVATAQNRRDTEALLHERRDTWPEAASTPSDALLRLVRLAEGLQSRVRAQARARFDLAAGDYDLLIRLRSEPAPHAMTPTALCRSLNITPGGLTKIMHRLKARGLIERAPSPTDGRSALTRLTEAGLEMAEAALASAQAPVEALLSDSLGGSELDQLDALLRKALLTVESAG</sequence>
<dbReference type="PANTHER" id="PTHR33164:SF104">
    <property type="entry name" value="TRANSCRIPTIONAL REGULATORY PROTEIN"/>
    <property type="match status" value="1"/>
</dbReference>
<evidence type="ECO:0000313" key="3">
    <source>
        <dbReference type="Proteomes" id="UP000474957"/>
    </source>
</evidence>
<dbReference type="AlphaFoldDB" id="A0A6L5Z3F0"/>
<dbReference type="InterPro" id="IPR039422">
    <property type="entry name" value="MarR/SlyA-like"/>
</dbReference>
<evidence type="ECO:0000313" key="2">
    <source>
        <dbReference type="EMBL" id="MSU91103.1"/>
    </source>
</evidence>
<keyword evidence="3" id="KW-1185">Reference proteome</keyword>
<dbReference type="InterPro" id="IPR036388">
    <property type="entry name" value="WH-like_DNA-bd_sf"/>
</dbReference>
<dbReference type="PROSITE" id="PS50995">
    <property type="entry name" value="HTH_MARR_2"/>
    <property type="match status" value="1"/>
</dbReference>
<dbReference type="PRINTS" id="PR00598">
    <property type="entry name" value="HTHMARR"/>
</dbReference>
<dbReference type="Gene3D" id="1.10.10.10">
    <property type="entry name" value="Winged helix-like DNA-binding domain superfamily/Winged helix DNA-binding domain"/>
    <property type="match status" value="1"/>
</dbReference>